<evidence type="ECO:0000256" key="1">
    <source>
        <dbReference type="ARBA" id="ARBA00006432"/>
    </source>
</evidence>
<dbReference type="PANTHER" id="PTHR43605:SF10">
    <property type="entry name" value="ACYL-COA SYNTHETASE MEDIUM CHAIN FAMILY MEMBER 3"/>
    <property type="match status" value="1"/>
</dbReference>
<accession>A0A975EPA0</accession>
<evidence type="ECO:0000313" key="8">
    <source>
        <dbReference type="Proteomes" id="UP000665026"/>
    </source>
</evidence>
<dbReference type="AlphaFoldDB" id="A0A975EPA0"/>
<proteinExistence type="inferred from homology"/>
<dbReference type="GO" id="GO:0004321">
    <property type="term" value="F:fatty-acyl-CoA synthase activity"/>
    <property type="evidence" value="ECO:0007669"/>
    <property type="project" value="TreeGrafter"/>
</dbReference>
<sequence>MTSVFHQGDPAPCPVPFNYAAHVLQHVNELNSKTALIIANRTRYENWTYSELSNLIQSIIVEFKTAFIVPGDILLMRLGNTLEFPATYLAALALGAVPVPTSPMLTEAEIAKIITELRPRAIVRDPKLSLPKCETPVITLPETRASQDPIQFHMGDPNRLGYIVYTSGTSGKPMAVAHAHRAIWARRMMISDWYDLRASDRVFHAGAFNWTFTMGTGLMDPWSVGATSLIPAPETKIDDIPDLLRNHKATIFAAAPGVYRKLLKQKANLSSLTLRHGLCAGEKLSEDLRKAWQDATGCDVHEAFGMSECSTFISGSPANPCKPGTLGRPQKGRHIAILNGDTPAPRNSPGEIAVHRGDPGLMLGYHNASDATAAKFRGDWFVTGDLGSMDQDGNVTYLGRADDMMNAGGYRVSPLEVEDALRQHPDIEQIAVTDVEIAKDARVIAAFYTSASEITEDDLKRFANSFLASYKQPRIYQRVDVLPTNPNGKLSRKLMRQTFEAQNDRTDKT</sequence>
<name>A0A975EPA0_9RHOB</name>
<dbReference type="InterPro" id="IPR042099">
    <property type="entry name" value="ANL_N_sf"/>
</dbReference>
<evidence type="ECO:0000256" key="3">
    <source>
        <dbReference type="ARBA" id="ARBA00022741"/>
    </source>
</evidence>
<dbReference type="Pfam" id="PF13193">
    <property type="entry name" value="AMP-binding_C"/>
    <property type="match status" value="1"/>
</dbReference>
<comment type="similarity">
    <text evidence="1">Belongs to the ATP-dependent AMP-binding enzyme family.</text>
</comment>
<evidence type="ECO:0000259" key="6">
    <source>
        <dbReference type="Pfam" id="PF13193"/>
    </source>
</evidence>
<dbReference type="InterPro" id="IPR025110">
    <property type="entry name" value="AMP-bd_C"/>
</dbReference>
<evidence type="ECO:0000313" key="7">
    <source>
        <dbReference type="EMBL" id="QTN35746.1"/>
    </source>
</evidence>
<dbReference type="Gene3D" id="3.30.300.30">
    <property type="match status" value="1"/>
</dbReference>
<gene>
    <name evidence="7" type="ORF">HZ995_14950</name>
</gene>
<dbReference type="GO" id="GO:0016405">
    <property type="term" value="F:CoA-ligase activity"/>
    <property type="evidence" value="ECO:0007669"/>
    <property type="project" value="UniProtKB-ARBA"/>
</dbReference>
<dbReference type="GO" id="GO:0006633">
    <property type="term" value="P:fatty acid biosynthetic process"/>
    <property type="evidence" value="ECO:0007669"/>
    <property type="project" value="TreeGrafter"/>
</dbReference>
<dbReference type="Proteomes" id="UP000665026">
    <property type="component" value="Chromosome"/>
</dbReference>
<keyword evidence="2 7" id="KW-0436">Ligase</keyword>
<dbReference type="PANTHER" id="PTHR43605">
    <property type="entry name" value="ACYL-COENZYME A SYNTHETASE"/>
    <property type="match status" value="1"/>
</dbReference>
<evidence type="ECO:0000256" key="2">
    <source>
        <dbReference type="ARBA" id="ARBA00022598"/>
    </source>
</evidence>
<protein>
    <submittedName>
        <fullName evidence="7">Acyl--CoA ligase</fullName>
    </submittedName>
</protein>
<feature type="domain" description="AMP-binding enzyme C-terminal" evidence="6">
    <location>
        <begin position="416"/>
        <end position="489"/>
    </location>
</feature>
<dbReference type="GO" id="GO:0015645">
    <property type="term" value="F:fatty acid ligase activity"/>
    <property type="evidence" value="ECO:0007669"/>
    <property type="project" value="TreeGrafter"/>
</dbReference>
<dbReference type="EMBL" id="CP060010">
    <property type="protein sequence ID" value="QTN35746.1"/>
    <property type="molecule type" value="Genomic_DNA"/>
</dbReference>
<dbReference type="InterPro" id="IPR045851">
    <property type="entry name" value="AMP-bd_C_sf"/>
</dbReference>
<evidence type="ECO:0000256" key="4">
    <source>
        <dbReference type="ARBA" id="ARBA00022840"/>
    </source>
</evidence>
<dbReference type="GO" id="GO:0005524">
    <property type="term" value="F:ATP binding"/>
    <property type="evidence" value="ECO:0007669"/>
    <property type="project" value="UniProtKB-KW"/>
</dbReference>
<feature type="domain" description="AMP-dependent synthetase/ligase" evidence="5">
    <location>
        <begin position="28"/>
        <end position="366"/>
    </location>
</feature>
<organism evidence="7 8">
    <name type="scientific">Cognatishimia activa</name>
    <dbReference type="NCBI Taxonomy" id="1715691"/>
    <lineage>
        <taxon>Bacteria</taxon>
        <taxon>Pseudomonadati</taxon>
        <taxon>Pseudomonadota</taxon>
        <taxon>Alphaproteobacteria</taxon>
        <taxon>Rhodobacterales</taxon>
        <taxon>Paracoccaceae</taxon>
        <taxon>Cognatishimia</taxon>
    </lineage>
</organism>
<keyword evidence="4" id="KW-0067">ATP-binding</keyword>
<evidence type="ECO:0000259" key="5">
    <source>
        <dbReference type="Pfam" id="PF00501"/>
    </source>
</evidence>
<dbReference type="RefSeq" id="WP_209356450.1">
    <property type="nucleotide sequence ID" value="NZ_CP060010.1"/>
</dbReference>
<keyword evidence="3" id="KW-0547">Nucleotide-binding</keyword>
<reference evidence="7" key="1">
    <citation type="submission" date="2020-07" db="EMBL/GenBank/DDBJ databases">
        <title>Genome sequences of bacteria associated with the marine, planktonic diatom Thalassiosira profunda strain ECT2AJA-044.</title>
        <authorList>
            <person name="Gargas C.B."/>
            <person name="Roberts W.R."/>
            <person name="Alverson A.J."/>
        </authorList>
    </citation>
    <scope>NUCLEOTIDE SEQUENCE</scope>
    <source>
        <strain evidence="7">ECT2AJA-044</strain>
    </source>
</reference>
<dbReference type="Gene3D" id="3.40.50.12780">
    <property type="entry name" value="N-terminal domain of ligase-like"/>
    <property type="match status" value="1"/>
</dbReference>
<dbReference type="Pfam" id="PF00501">
    <property type="entry name" value="AMP-binding"/>
    <property type="match status" value="1"/>
</dbReference>
<dbReference type="KEGG" id="cact:HZ995_14950"/>
<dbReference type="InterPro" id="IPR000873">
    <property type="entry name" value="AMP-dep_synth/lig_dom"/>
</dbReference>
<dbReference type="SUPFAM" id="SSF56801">
    <property type="entry name" value="Acetyl-CoA synthetase-like"/>
    <property type="match status" value="1"/>
</dbReference>
<dbReference type="GO" id="GO:0006637">
    <property type="term" value="P:acyl-CoA metabolic process"/>
    <property type="evidence" value="ECO:0007669"/>
    <property type="project" value="TreeGrafter"/>
</dbReference>
<dbReference type="InterPro" id="IPR051087">
    <property type="entry name" value="Mitochondrial_ACSM"/>
</dbReference>